<gene>
    <name evidence="1" type="ORF">DEJ47_14670</name>
</gene>
<dbReference type="EMBL" id="CP029193">
    <property type="protein sequence ID" value="QES27531.1"/>
    <property type="molecule type" value="Genomic_DNA"/>
</dbReference>
<organism evidence="1 2">
    <name type="scientific">Streptomyces venezuelae</name>
    <dbReference type="NCBI Taxonomy" id="54571"/>
    <lineage>
        <taxon>Bacteria</taxon>
        <taxon>Bacillati</taxon>
        <taxon>Actinomycetota</taxon>
        <taxon>Actinomycetes</taxon>
        <taxon>Kitasatosporales</taxon>
        <taxon>Streptomycetaceae</taxon>
        <taxon>Streptomyces</taxon>
    </lineage>
</organism>
<proteinExistence type="predicted"/>
<dbReference type="AlphaFoldDB" id="A0A5P2BEG4"/>
<protein>
    <submittedName>
        <fullName evidence="1">Uncharacterized protein</fullName>
    </submittedName>
</protein>
<name>A0A5P2BEG4_STRVZ</name>
<evidence type="ECO:0000313" key="1">
    <source>
        <dbReference type="EMBL" id="QES27531.1"/>
    </source>
</evidence>
<keyword evidence="2" id="KW-1185">Reference proteome</keyword>
<sequence length="59" mass="6174">MWGGCVGVCVGGSLSSLPRRYLPVRVPGAQRAAGLMYVQDTRVSAVRSASYWALGASAM</sequence>
<dbReference type="Proteomes" id="UP000323046">
    <property type="component" value="Chromosome"/>
</dbReference>
<evidence type="ECO:0000313" key="2">
    <source>
        <dbReference type="Proteomes" id="UP000323046"/>
    </source>
</evidence>
<reference evidence="1 2" key="1">
    <citation type="submission" date="2018-05" db="EMBL/GenBank/DDBJ databases">
        <title>Streptomyces venezuelae.</title>
        <authorList>
            <person name="Kim W."/>
            <person name="Lee N."/>
            <person name="Cho B.-K."/>
        </authorList>
    </citation>
    <scope>NUCLEOTIDE SEQUENCE [LARGE SCALE GENOMIC DNA]</scope>
    <source>
        <strain evidence="1 2">ATCC 14583</strain>
    </source>
</reference>
<accession>A0A5P2BEG4</accession>